<dbReference type="EMBL" id="BLXT01004960">
    <property type="protein sequence ID" value="GFO18470.1"/>
    <property type="molecule type" value="Genomic_DNA"/>
</dbReference>
<proteinExistence type="predicted"/>
<dbReference type="SUPFAM" id="SSF63712">
    <property type="entry name" value="Nicotinic receptor ligand binding domain-like"/>
    <property type="match status" value="1"/>
</dbReference>
<keyword evidence="3" id="KW-1185">Reference proteome</keyword>
<dbReference type="AlphaFoldDB" id="A0AAV4BG10"/>
<evidence type="ECO:0000259" key="1">
    <source>
        <dbReference type="Pfam" id="PF02931"/>
    </source>
</evidence>
<dbReference type="GO" id="GO:0005230">
    <property type="term" value="F:extracellular ligand-gated monoatomic ion channel activity"/>
    <property type="evidence" value="ECO:0007669"/>
    <property type="project" value="InterPro"/>
</dbReference>
<organism evidence="2 3">
    <name type="scientific">Plakobranchus ocellatus</name>
    <dbReference type="NCBI Taxonomy" id="259542"/>
    <lineage>
        <taxon>Eukaryota</taxon>
        <taxon>Metazoa</taxon>
        <taxon>Spiralia</taxon>
        <taxon>Lophotrochozoa</taxon>
        <taxon>Mollusca</taxon>
        <taxon>Gastropoda</taxon>
        <taxon>Heterobranchia</taxon>
        <taxon>Euthyneura</taxon>
        <taxon>Panpulmonata</taxon>
        <taxon>Sacoglossa</taxon>
        <taxon>Placobranchoidea</taxon>
        <taxon>Plakobranchidae</taxon>
        <taxon>Plakobranchus</taxon>
    </lineage>
</organism>
<reference evidence="2 3" key="1">
    <citation type="journal article" date="2021" name="Elife">
        <title>Chloroplast acquisition without the gene transfer in kleptoplastic sea slugs, Plakobranchus ocellatus.</title>
        <authorList>
            <person name="Maeda T."/>
            <person name="Takahashi S."/>
            <person name="Yoshida T."/>
            <person name="Shimamura S."/>
            <person name="Takaki Y."/>
            <person name="Nagai Y."/>
            <person name="Toyoda A."/>
            <person name="Suzuki Y."/>
            <person name="Arimoto A."/>
            <person name="Ishii H."/>
            <person name="Satoh N."/>
            <person name="Nishiyama T."/>
            <person name="Hasebe M."/>
            <person name="Maruyama T."/>
            <person name="Minagawa J."/>
            <person name="Obokata J."/>
            <person name="Shigenobu S."/>
        </authorList>
    </citation>
    <scope>NUCLEOTIDE SEQUENCE [LARGE SCALE GENOMIC DNA]</scope>
</reference>
<dbReference type="Pfam" id="PF02931">
    <property type="entry name" value="Neur_chan_LBD"/>
    <property type="match status" value="1"/>
</dbReference>
<evidence type="ECO:0000313" key="2">
    <source>
        <dbReference type="EMBL" id="GFO18470.1"/>
    </source>
</evidence>
<sequence length="152" mass="17521">MFNLPKSVRATRCGTERDYCCQFFEIHNPTFSGRSNSAAILNAISCLHIEGGLIAPSYQWSVANETALRNNLKNGYDKGVRPDNTTIIYMYFQMCSIDAVDIKDQSFTVSGWWYMKWDDSRLAWDEASYGDIDVVQFYEDDIWRPSIVVTNR</sequence>
<dbReference type="Proteomes" id="UP000735302">
    <property type="component" value="Unassembled WGS sequence"/>
</dbReference>
<feature type="domain" description="Neurotransmitter-gated ion-channel ligand-binding" evidence="1">
    <location>
        <begin position="66"/>
        <end position="151"/>
    </location>
</feature>
<comment type="caution">
    <text evidence="2">The sequence shown here is derived from an EMBL/GenBank/DDBJ whole genome shotgun (WGS) entry which is preliminary data.</text>
</comment>
<gene>
    <name evidence="2" type="ORF">PoB_004497500</name>
</gene>
<keyword evidence="2" id="KW-0675">Receptor</keyword>
<dbReference type="Gene3D" id="2.70.170.10">
    <property type="entry name" value="Neurotransmitter-gated ion-channel ligand-binding domain"/>
    <property type="match status" value="1"/>
</dbReference>
<evidence type="ECO:0000313" key="3">
    <source>
        <dbReference type="Proteomes" id="UP000735302"/>
    </source>
</evidence>
<accession>A0AAV4BG10</accession>
<dbReference type="InterPro" id="IPR006202">
    <property type="entry name" value="Neur_chan_lig-bd"/>
</dbReference>
<dbReference type="GO" id="GO:0016020">
    <property type="term" value="C:membrane"/>
    <property type="evidence" value="ECO:0007669"/>
    <property type="project" value="InterPro"/>
</dbReference>
<name>A0AAV4BG10_9GAST</name>
<dbReference type="InterPro" id="IPR036734">
    <property type="entry name" value="Neur_chan_lig-bd_sf"/>
</dbReference>
<protein>
    <submittedName>
        <fullName evidence="2">Acetylcholine receptor subunit alpha-like</fullName>
    </submittedName>
</protein>